<dbReference type="PRINTS" id="PR00727">
    <property type="entry name" value="LEADERPTASE"/>
</dbReference>
<feature type="domain" description="Peptidase S26" evidence="13">
    <location>
        <begin position="8"/>
        <end position="174"/>
    </location>
</feature>
<evidence type="ECO:0000256" key="4">
    <source>
        <dbReference type="ARBA" id="ARBA00022692"/>
    </source>
</evidence>
<feature type="active site" evidence="11">
    <location>
        <position position="83"/>
    </location>
</feature>
<dbReference type="CDD" id="cd06530">
    <property type="entry name" value="S26_SPase_I"/>
    <property type="match status" value="1"/>
</dbReference>
<comment type="similarity">
    <text evidence="2">Belongs to the peptidase S26 family. IMP2 subfamily.</text>
</comment>
<dbReference type="InterPro" id="IPR019533">
    <property type="entry name" value="Peptidase_S26"/>
</dbReference>
<keyword evidence="8 12" id="KW-0496">Mitochondrion</keyword>
<keyword evidence="5 12" id="KW-0999">Mitochondrion inner membrane</keyword>
<dbReference type="Proteomes" id="UP000800094">
    <property type="component" value="Unassembled WGS sequence"/>
</dbReference>
<dbReference type="OrthoDB" id="9996127at2759"/>
<evidence type="ECO:0000259" key="13">
    <source>
        <dbReference type="Pfam" id="PF10502"/>
    </source>
</evidence>
<evidence type="ECO:0000313" key="14">
    <source>
        <dbReference type="EMBL" id="KAF2245261.1"/>
    </source>
</evidence>
<keyword evidence="4" id="KW-0812">Transmembrane</keyword>
<keyword evidence="6 12" id="KW-0378">Hydrolase</keyword>
<dbReference type="PANTHER" id="PTHR46041:SF2">
    <property type="entry name" value="MITOCHONDRIAL INNER MEMBRANE PROTEASE SUBUNIT 2"/>
    <property type="match status" value="1"/>
</dbReference>
<dbReference type="GO" id="GO:0006627">
    <property type="term" value="P:protein processing involved in protein targeting to mitochondrion"/>
    <property type="evidence" value="ECO:0007669"/>
    <property type="project" value="InterPro"/>
</dbReference>
<keyword evidence="7" id="KW-1133">Transmembrane helix</keyword>
<dbReference type="SUPFAM" id="SSF51306">
    <property type="entry name" value="LexA/Signal peptidase"/>
    <property type="match status" value="1"/>
</dbReference>
<dbReference type="GO" id="GO:0042720">
    <property type="term" value="C:mitochondrial inner membrane peptidase complex"/>
    <property type="evidence" value="ECO:0007669"/>
    <property type="project" value="InterPro"/>
</dbReference>
<evidence type="ECO:0000256" key="6">
    <source>
        <dbReference type="ARBA" id="ARBA00022801"/>
    </source>
</evidence>
<evidence type="ECO:0000256" key="1">
    <source>
        <dbReference type="ARBA" id="ARBA00004434"/>
    </source>
</evidence>
<name>A0A6A6I4H4_9PLEO</name>
<dbReference type="InterPro" id="IPR036286">
    <property type="entry name" value="LexA/Signal_pep-like_sf"/>
</dbReference>
<evidence type="ECO:0000256" key="5">
    <source>
        <dbReference type="ARBA" id="ARBA00022792"/>
    </source>
</evidence>
<keyword evidence="3 12" id="KW-0645">Protease</keyword>
<dbReference type="InterPro" id="IPR000223">
    <property type="entry name" value="Pept_S26A_signal_pept_1"/>
</dbReference>
<evidence type="ECO:0000256" key="2">
    <source>
        <dbReference type="ARBA" id="ARBA00007066"/>
    </source>
</evidence>
<dbReference type="NCBIfam" id="TIGR02227">
    <property type="entry name" value="sigpep_I_bact"/>
    <property type="match status" value="1"/>
</dbReference>
<dbReference type="AlphaFoldDB" id="A0A6A6I4H4"/>
<feature type="non-terminal residue" evidence="14">
    <location>
        <position position="208"/>
    </location>
</feature>
<dbReference type="EMBL" id="ML987200">
    <property type="protein sequence ID" value="KAF2245261.1"/>
    <property type="molecule type" value="Genomic_DNA"/>
</dbReference>
<dbReference type="GeneID" id="54576102"/>
<accession>A0A6A6I4H4</accession>
<reference evidence="14" key="1">
    <citation type="journal article" date="2020" name="Stud. Mycol.">
        <title>101 Dothideomycetes genomes: a test case for predicting lifestyles and emergence of pathogens.</title>
        <authorList>
            <person name="Haridas S."/>
            <person name="Albert R."/>
            <person name="Binder M."/>
            <person name="Bloem J."/>
            <person name="Labutti K."/>
            <person name="Salamov A."/>
            <person name="Andreopoulos B."/>
            <person name="Baker S."/>
            <person name="Barry K."/>
            <person name="Bills G."/>
            <person name="Bluhm B."/>
            <person name="Cannon C."/>
            <person name="Castanera R."/>
            <person name="Culley D."/>
            <person name="Daum C."/>
            <person name="Ezra D."/>
            <person name="Gonzalez J."/>
            <person name="Henrissat B."/>
            <person name="Kuo A."/>
            <person name="Liang C."/>
            <person name="Lipzen A."/>
            <person name="Lutzoni F."/>
            <person name="Magnuson J."/>
            <person name="Mondo S."/>
            <person name="Nolan M."/>
            <person name="Ohm R."/>
            <person name="Pangilinan J."/>
            <person name="Park H.-J."/>
            <person name="Ramirez L."/>
            <person name="Alfaro M."/>
            <person name="Sun H."/>
            <person name="Tritt A."/>
            <person name="Yoshinaga Y."/>
            <person name="Zwiers L.-H."/>
            <person name="Turgeon B."/>
            <person name="Goodwin S."/>
            <person name="Spatafora J."/>
            <person name="Crous P."/>
            <person name="Grigoriev I."/>
        </authorList>
    </citation>
    <scope>NUCLEOTIDE SEQUENCE</scope>
    <source>
        <strain evidence="14">CBS 122368</strain>
    </source>
</reference>
<feature type="active site" evidence="11">
    <location>
        <position position="33"/>
    </location>
</feature>
<feature type="non-terminal residue" evidence="14">
    <location>
        <position position="1"/>
    </location>
</feature>
<comment type="subunit">
    <text evidence="10">Component of the signal peptidase complex (SPC) composed of a catalytic subunit SEC11 and three accessory subunits SPC1, SPC2 and SPC3. The complex induces a local thinning of the ER membrane which is used to measure the length of the signal peptide (SP) h-region of protein substrates. This ensures the selectivity of the complex towards h-regions shorter than 18-20 amino acids. SPC associates with the translocon complex.</text>
</comment>
<proteinExistence type="inferred from homology"/>
<organism evidence="14 15">
    <name type="scientific">Trematosphaeria pertusa</name>
    <dbReference type="NCBI Taxonomy" id="390896"/>
    <lineage>
        <taxon>Eukaryota</taxon>
        <taxon>Fungi</taxon>
        <taxon>Dikarya</taxon>
        <taxon>Ascomycota</taxon>
        <taxon>Pezizomycotina</taxon>
        <taxon>Dothideomycetes</taxon>
        <taxon>Pleosporomycetidae</taxon>
        <taxon>Pleosporales</taxon>
        <taxon>Massarineae</taxon>
        <taxon>Trematosphaeriaceae</taxon>
        <taxon>Trematosphaeria</taxon>
    </lineage>
</organism>
<protein>
    <recommendedName>
        <fullName evidence="12">Mitochondrial inner membrane protease subunit</fullName>
        <ecNumber evidence="12">3.4.21.-</ecNumber>
    </recommendedName>
</protein>
<evidence type="ECO:0000256" key="9">
    <source>
        <dbReference type="ARBA" id="ARBA00023136"/>
    </source>
</evidence>
<evidence type="ECO:0000256" key="12">
    <source>
        <dbReference type="RuleBase" id="RU362041"/>
    </source>
</evidence>
<keyword evidence="15" id="KW-1185">Reference proteome</keyword>
<evidence type="ECO:0000256" key="7">
    <source>
        <dbReference type="ARBA" id="ARBA00022989"/>
    </source>
</evidence>
<evidence type="ECO:0000313" key="15">
    <source>
        <dbReference type="Proteomes" id="UP000800094"/>
    </source>
</evidence>
<sequence length="208" mass="23549">KYARTASIGAVSFLAILFIRDHVVSFDTVRGSSMAPTLSPHAHETGRLDRIVIRRNVRFGRGVRRGDVVTFWKPHRPEEISIKRVVAVEGDTVYPHRGYALDTEIVRGRRVEGWDGLGVRDEDAVGGEEVEVGKVVVPRGHVWVEGDNWRRSYDSCDFGPVSLGLVDGKAVMVWRDWFDWRFVGDEREKGHRSRVVEGEKIPPGLFDD</sequence>
<dbReference type="Pfam" id="PF10502">
    <property type="entry name" value="Peptidase_S26"/>
    <property type="match status" value="1"/>
</dbReference>
<keyword evidence="9" id="KW-0472">Membrane</keyword>
<dbReference type="GO" id="GO:0004252">
    <property type="term" value="F:serine-type endopeptidase activity"/>
    <property type="evidence" value="ECO:0007669"/>
    <property type="project" value="InterPro"/>
</dbReference>
<evidence type="ECO:0000256" key="11">
    <source>
        <dbReference type="PIRSR" id="PIRSR600223-1"/>
    </source>
</evidence>
<evidence type="ECO:0000256" key="10">
    <source>
        <dbReference type="ARBA" id="ARBA00047037"/>
    </source>
</evidence>
<comment type="subcellular location">
    <subcellularLocation>
        <location evidence="1">Mitochondrion inner membrane</location>
        <topology evidence="1">Single-pass membrane protein</topology>
    </subcellularLocation>
</comment>
<dbReference type="PANTHER" id="PTHR46041">
    <property type="entry name" value="MITOCHONDRIAL INNER MEMBRANE PROTEASE SUBUNIT 2"/>
    <property type="match status" value="1"/>
</dbReference>
<dbReference type="InterPro" id="IPR019756">
    <property type="entry name" value="Pept_S26A_signal_pept_1_Ser-AS"/>
</dbReference>
<evidence type="ECO:0000256" key="8">
    <source>
        <dbReference type="ARBA" id="ARBA00023128"/>
    </source>
</evidence>
<dbReference type="EC" id="3.4.21.-" evidence="12"/>
<gene>
    <name evidence="14" type="ORF">BU26DRAFT_398809</name>
</gene>
<dbReference type="InterPro" id="IPR037730">
    <property type="entry name" value="IMP2"/>
</dbReference>
<dbReference type="PROSITE" id="PS00501">
    <property type="entry name" value="SPASE_I_1"/>
    <property type="match status" value="1"/>
</dbReference>
<dbReference type="Gene3D" id="2.10.109.10">
    <property type="entry name" value="Umud Fragment, subunit A"/>
    <property type="match status" value="1"/>
</dbReference>
<evidence type="ECO:0000256" key="3">
    <source>
        <dbReference type="ARBA" id="ARBA00022670"/>
    </source>
</evidence>
<dbReference type="GO" id="GO:0006465">
    <property type="term" value="P:signal peptide processing"/>
    <property type="evidence" value="ECO:0007669"/>
    <property type="project" value="InterPro"/>
</dbReference>
<dbReference type="RefSeq" id="XP_033680265.1">
    <property type="nucleotide sequence ID" value="XM_033822772.1"/>
</dbReference>